<keyword evidence="2" id="KW-1185">Reference proteome</keyword>
<dbReference type="Proteomes" id="UP000805193">
    <property type="component" value="Unassembled WGS sequence"/>
</dbReference>
<organism evidence="1 2">
    <name type="scientific">Ixodes persulcatus</name>
    <name type="common">Taiga tick</name>
    <dbReference type="NCBI Taxonomy" id="34615"/>
    <lineage>
        <taxon>Eukaryota</taxon>
        <taxon>Metazoa</taxon>
        <taxon>Ecdysozoa</taxon>
        <taxon>Arthropoda</taxon>
        <taxon>Chelicerata</taxon>
        <taxon>Arachnida</taxon>
        <taxon>Acari</taxon>
        <taxon>Parasitiformes</taxon>
        <taxon>Ixodida</taxon>
        <taxon>Ixodoidea</taxon>
        <taxon>Ixodidae</taxon>
        <taxon>Ixodinae</taxon>
        <taxon>Ixodes</taxon>
    </lineage>
</organism>
<proteinExistence type="predicted"/>
<evidence type="ECO:0000313" key="1">
    <source>
        <dbReference type="EMBL" id="KAG0428971.1"/>
    </source>
</evidence>
<sequence length="154" mass="17100">MAIPHQESRNNCCVVGCNSTCKIAHRTKYYIVPSKPYEAEYCATWVRLVRPYGESILRKERLPVCQVSGVEEIIQASEKLSTAQCFSQVQDSVDYQCGIPAIQPALDVNDRIYGGRTAVPGSWPWQAQLYGGTHRCGGALISDQHVLTAAHCVW</sequence>
<gene>
    <name evidence="1" type="ORF">HPB47_024095</name>
</gene>
<reference evidence="1 2" key="1">
    <citation type="journal article" date="2020" name="Cell">
        <title>Large-Scale Comparative Analyses of Tick Genomes Elucidate Their Genetic Diversity and Vector Capacities.</title>
        <authorList>
            <consortium name="Tick Genome and Microbiome Consortium (TIGMIC)"/>
            <person name="Jia N."/>
            <person name="Wang J."/>
            <person name="Shi W."/>
            <person name="Du L."/>
            <person name="Sun Y."/>
            <person name="Zhan W."/>
            <person name="Jiang J.F."/>
            <person name="Wang Q."/>
            <person name="Zhang B."/>
            <person name="Ji P."/>
            <person name="Bell-Sakyi L."/>
            <person name="Cui X.M."/>
            <person name="Yuan T.T."/>
            <person name="Jiang B.G."/>
            <person name="Yang W.F."/>
            <person name="Lam T.T."/>
            <person name="Chang Q.C."/>
            <person name="Ding S.J."/>
            <person name="Wang X.J."/>
            <person name="Zhu J.G."/>
            <person name="Ruan X.D."/>
            <person name="Zhao L."/>
            <person name="Wei J.T."/>
            <person name="Ye R.Z."/>
            <person name="Que T.C."/>
            <person name="Du C.H."/>
            <person name="Zhou Y.H."/>
            <person name="Cheng J.X."/>
            <person name="Dai P.F."/>
            <person name="Guo W.B."/>
            <person name="Han X.H."/>
            <person name="Huang E.J."/>
            <person name="Li L.F."/>
            <person name="Wei W."/>
            <person name="Gao Y.C."/>
            <person name="Liu J.Z."/>
            <person name="Shao H.Z."/>
            <person name="Wang X."/>
            <person name="Wang C.C."/>
            <person name="Yang T.C."/>
            <person name="Huo Q.B."/>
            <person name="Li W."/>
            <person name="Chen H.Y."/>
            <person name="Chen S.E."/>
            <person name="Zhou L.G."/>
            <person name="Ni X.B."/>
            <person name="Tian J.H."/>
            <person name="Sheng Y."/>
            <person name="Liu T."/>
            <person name="Pan Y.S."/>
            <person name="Xia L.Y."/>
            <person name="Li J."/>
            <person name="Zhao F."/>
            <person name="Cao W.C."/>
        </authorList>
    </citation>
    <scope>NUCLEOTIDE SEQUENCE [LARGE SCALE GENOMIC DNA]</scope>
    <source>
        <strain evidence="1">Iper-2018</strain>
    </source>
</reference>
<comment type="caution">
    <text evidence="1">The sequence shown here is derived from an EMBL/GenBank/DDBJ whole genome shotgun (WGS) entry which is preliminary data.</text>
</comment>
<evidence type="ECO:0000313" key="2">
    <source>
        <dbReference type="Proteomes" id="UP000805193"/>
    </source>
</evidence>
<name>A0AC60Q579_IXOPE</name>
<dbReference type="EMBL" id="JABSTQ010009458">
    <property type="protein sequence ID" value="KAG0428971.1"/>
    <property type="molecule type" value="Genomic_DNA"/>
</dbReference>
<protein>
    <submittedName>
        <fullName evidence="1">Uncharacterized protein</fullName>
    </submittedName>
</protein>
<accession>A0AC60Q579</accession>